<dbReference type="AlphaFoldDB" id="A0A0N5BR51"/>
<accession>A0A0N5BR51</accession>
<keyword evidence="1" id="KW-1185">Reference proteome</keyword>
<protein>
    <submittedName>
        <fullName evidence="2">Uncharacterized protein</fullName>
    </submittedName>
</protein>
<sequence>MGKVIEIKNSESDYLSMIAQTNMDRRCSQIAPLDKVREVTDSGITGPLKKIKDKGESENKIEYSLYANYL</sequence>
<dbReference type="Proteomes" id="UP000046392">
    <property type="component" value="Unplaced"/>
</dbReference>
<evidence type="ECO:0000313" key="1">
    <source>
        <dbReference type="Proteomes" id="UP000046392"/>
    </source>
</evidence>
<evidence type="ECO:0000313" key="2">
    <source>
        <dbReference type="WBParaSite" id="SPAL_0000835500.1"/>
    </source>
</evidence>
<organism evidence="1 2">
    <name type="scientific">Strongyloides papillosus</name>
    <name type="common">Intestinal threadworm</name>
    <dbReference type="NCBI Taxonomy" id="174720"/>
    <lineage>
        <taxon>Eukaryota</taxon>
        <taxon>Metazoa</taxon>
        <taxon>Ecdysozoa</taxon>
        <taxon>Nematoda</taxon>
        <taxon>Chromadorea</taxon>
        <taxon>Rhabditida</taxon>
        <taxon>Tylenchina</taxon>
        <taxon>Panagrolaimomorpha</taxon>
        <taxon>Strongyloidoidea</taxon>
        <taxon>Strongyloididae</taxon>
        <taxon>Strongyloides</taxon>
    </lineage>
</organism>
<dbReference type="WBParaSite" id="SPAL_0000835500.1">
    <property type="protein sequence ID" value="SPAL_0000835500.1"/>
    <property type="gene ID" value="SPAL_0000835500"/>
</dbReference>
<name>A0A0N5BR51_STREA</name>
<reference evidence="2" key="1">
    <citation type="submission" date="2017-02" db="UniProtKB">
        <authorList>
            <consortium name="WormBaseParasite"/>
        </authorList>
    </citation>
    <scope>IDENTIFICATION</scope>
</reference>
<proteinExistence type="predicted"/>